<dbReference type="Pfam" id="PF02272">
    <property type="entry name" value="DHHA1"/>
    <property type="match status" value="1"/>
</dbReference>
<evidence type="ECO:0000313" key="4">
    <source>
        <dbReference type="Proteomes" id="UP000280960"/>
    </source>
</evidence>
<accession>A0A3G2R534</accession>
<dbReference type="Gene3D" id="3.90.1640.10">
    <property type="entry name" value="inorganic pyrophosphatase (n-terminal core)"/>
    <property type="match status" value="1"/>
</dbReference>
<dbReference type="KEGG" id="bacg:D2962_07660"/>
<evidence type="ECO:0000259" key="2">
    <source>
        <dbReference type="Pfam" id="PF02272"/>
    </source>
</evidence>
<dbReference type="InterPro" id="IPR051319">
    <property type="entry name" value="Oligoribo/pAp-PDE_c-di-AMP_PDE"/>
</dbReference>
<dbReference type="PANTHER" id="PTHR47618:SF1">
    <property type="entry name" value="BIFUNCTIONAL OLIGORIBONUCLEASE AND PAP PHOSPHATASE NRNA"/>
    <property type="match status" value="1"/>
</dbReference>
<dbReference type="GO" id="GO:0003676">
    <property type="term" value="F:nucleic acid binding"/>
    <property type="evidence" value="ECO:0007669"/>
    <property type="project" value="InterPro"/>
</dbReference>
<sequence length="323" mass="35733">MDFSALENILTDYDSFVVTSHIIPDGDSIGSVLAMTLALRRAGKNATAVVRDEVPRKYSFLPGAGDIKRYFKGKCDVIISLDCGDEERLGFDSKLKTYAGVVVNIDHHKSNSLFGDINIIESQASSVGEIIYHVIKNMTNIDLDIAQCLYTSIITDTGSIRYSNSTPSCLRILAELIEAGVKPDFMSRQIFEKRSIESVNLIKLSLGTLELFDNGRIATISITKEIMEKSGAREEDTDGIINYAREIEGVEVAVLFKEKEEQSVKVGFRSNEWVDVSKIAEEFGGGGHLRASGCTLEVPLDEARDRVLNSVKKYLAGERAWME</sequence>
<reference evidence="3 4" key="1">
    <citation type="submission" date="2018-10" db="EMBL/GenBank/DDBJ databases">
        <authorList>
            <person name="Zhang X."/>
        </authorList>
    </citation>
    <scope>NUCLEOTIDE SEQUENCE [LARGE SCALE GENOMIC DNA]</scope>
    <source>
        <strain evidence="3 4">SK-G1</strain>
    </source>
</reference>
<proteinExistence type="predicted"/>
<feature type="domain" description="DHHA1" evidence="2">
    <location>
        <begin position="229"/>
        <end position="316"/>
    </location>
</feature>
<dbReference type="InterPro" id="IPR001667">
    <property type="entry name" value="DDH_dom"/>
</dbReference>
<dbReference type="Gene3D" id="3.10.310.30">
    <property type="match status" value="1"/>
</dbReference>
<dbReference type="Pfam" id="PF01368">
    <property type="entry name" value="DHH"/>
    <property type="match status" value="1"/>
</dbReference>
<dbReference type="SUPFAM" id="SSF64182">
    <property type="entry name" value="DHH phosphoesterases"/>
    <property type="match status" value="1"/>
</dbReference>
<dbReference type="AlphaFoldDB" id="A0A3G2R534"/>
<protein>
    <submittedName>
        <fullName evidence="3">Bifunctional oligoribonuclease/PAP phosphatase NrnA</fullName>
    </submittedName>
</protein>
<evidence type="ECO:0000259" key="1">
    <source>
        <dbReference type="Pfam" id="PF01368"/>
    </source>
</evidence>
<dbReference type="RefSeq" id="WP_122014638.1">
    <property type="nucleotide sequence ID" value="NZ_CP033169.1"/>
</dbReference>
<dbReference type="InterPro" id="IPR003156">
    <property type="entry name" value="DHHA1_dom"/>
</dbReference>
<name>A0A3G2R534_9FIRM</name>
<dbReference type="InterPro" id="IPR038763">
    <property type="entry name" value="DHH_sf"/>
</dbReference>
<keyword evidence="4" id="KW-1185">Reference proteome</keyword>
<dbReference type="Proteomes" id="UP000280960">
    <property type="component" value="Chromosome"/>
</dbReference>
<evidence type="ECO:0000313" key="3">
    <source>
        <dbReference type="EMBL" id="AYO30512.1"/>
    </source>
</evidence>
<dbReference type="PANTHER" id="PTHR47618">
    <property type="entry name" value="BIFUNCTIONAL OLIGORIBONUCLEASE AND PAP PHOSPHATASE NRNA"/>
    <property type="match status" value="1"/>
</dbReference>
<organism evidence="3 4">
    <name type="scientific">Biomaibacter acetigenes</name>
    <dbReference type="NCBI Taxonomy" id="2316383"/>
    <lineage>
        <taxon>Bacteria</taxon>
        <taxon>Bacillati</taxon>
        <taxon>Bacillota</taxon>
        <taxon>Clostridia</taxon>
        <taxon>Thermosediminibacterales</taxon>
        <taxon>Tepidanaerobacteraceae</taxon>
        <taxon>Biomaibacter</taxon>
    </lineage>
</organism>
<gene>
    <name evidence="3" type="ORF">D2962_07660</name>
</gene>
<feature type="domain" description="DDH" evidence="1">
    <location>
        <begin position="16"/>
        <end position="153"/>
    </location>
</feature>
<dbReference type="EMBL" id="CP033169">
    <property type="protein sequence ID" value="AYO30512.1"/>
    <property type="molecule type" value="Genomic_DNA"/>
</dbReference>